<dbReference type="EMBL" id="CP015136">
    <property type="protein sequence ID" value="AMY11907.1"/>
    <property type="molecule type" value="Genomic_DNA"/>
</dbReference>
<reference evidence="2 3" key="1">
    <citation type="journal article" date="2016" name="Genome Announc.">
        <title>First Complete Genome Sequence of a Subdivision 6 Acidobacterium Strain.</title>
        <authorList>
            <person name="Huang S."/>
            <person name="Vieira S."/>
            <person name="Bunk B."/>
            <person name="Riedel T."/>
            <person name="Sproer C."/>
            <person name="Overmann J."/>
        </authorList>
    </citation>
    <scope>NUCLEOTIDE SEQUENCE [LARGE SCALE GENOMIC DNA]</scope>
    <source>
        <strain evidence="3">DSM 100886 HEG_-6_39</strain>
    </source>
</reference>
<keyword evidence="1" id="KW-0812">Transmembrane</keyword>
<organism evidence="2 3">
    <name type="scientific">Luteitalea pratensis</name>
    <dbReference type="NCBI Taxonomy" id="1855912"/>
    <lineage>
        <taxon>Bacteria</taxon>
        <taxon>Pseudomonadati</taxon>
        <taxon>Acidobacteriota</taxon>
        <taxon>Vicinamibacteria</taxon>
        <taxon>Vicinamibacterales</taxon>
        <taxon>Vicinamibacteraceae</taxon>
        <taxon>Luteitalea</taxon>
    </lineage>
</organism>
<sequence>MPARVRVITGLIGSVLMLLSSIPHTVLGWPAQRQVLLQSHVSADTILGLSVGWYFGGMAIAVFGLIAVVSFVQVMRGHAPHMRATTIIGFAYTGFGLWAWLVTRDGFALVFIVPGLLVLTGSTAAQR</sequence>
<feature type="transmembrane region" description="Helical" evidence="1">
    <location>
        <begin position="84"/>
        <end position="101"/>
    </location>
</feature>
<reference evidence="3" key="2">
    <citation type="submission" date="2016-04" db="EMBL/GenBank/DDBJ databases">
        <title>First Complete Genome Sequence of a Subdivision 6 Acidobacterium.</title>
        <authorList>
            <person name="Huang S."/>
            <person name="Vieira S."/>
            <person name="Bunk B."/>
            <person name="Riedel T."/>
            <person name="Sproeer C."/>
            <person name="Overmann J."/>
        </authorList>
    </citation>
    <scope>NUCLEOTIDE SEQUENCE [LARGE SCALE GENOMIC DNA]</scope>
    <source>
        <strain evidence="3">DSM 100886 HEG_-6_39</strain>
    </source>
</reference>
<evidence type="ECO:0000313" key="2">
    <source>
        <dbReference type="EMBL" id="AMY11907.1"/>
    </source>
</evidence>
<protein>
    <submittedName>
        <fullName evidence="2">Uncharacterized protein</fullName>
    </submittedName>
</protein>
<evidence type="ECO:0000313" key="3">
    <source>
        <dbReference type="Proteomes" id="UP000076079"/>
    </source>
</evidence>
<keyword evidence="1" id="KW-0472">Membrane</keyword>
<keyword evidence="3" id="KW-1185">Reference proteome</keyword>
<dbReference type="STRING" id="1855912.LuPra_05176"/>
<feature type="transmembrane region" description="Helical" evidence="1">
    <location>
        <begin position="107"/>
        <end position="125"/>
    </location>
</feature>
<dbReference type="Proteomes" id="UP000076079">
    <property type="component" value="Chromosome"/>
</dbReference>
<gene>
    <name evidence="2" type="ORF">LuPra_05176</name>
</gene>
<accession>A0A143PT52</accession>
<dbReference type="KEGG" id="abac:LuPra_05176"/>
<proteinExistence type="predicted"/>
<dbReference type="AlphaFoldDB" id="A0A143PT52"/>
<evidence type="ECO:0000256" key="1">
    <source>
        <dbReference type="SAM" id="Phobius"/>
    </source>
</evidence>
<dbReference type="RefSeq" id="WP_157899685.1">
    <property type="nucleotide sequence ID" value="NZ_CP015136.1"/>
</dbReference>
<name>A0A143PT52_LUTPR</name>
<feature type="transmembrane region" description="Helical" evidence="1">
    <location>
        <begin position="52"/>
        <end position="72"/>
    </location>
</feature>
<keyword evidence="1" id="KW-1133">Transmembrane helix</keyword>